<feature type="domain" description="Fibronectin type-III" evidence="2">
    <location>
        <begin position="170"/>
        <end position="272"/>
    </location>
</feature>
<name>A0AAV1HQW8_9CHLO</name>
<dbReference type="CDD" id="cd00063">
    <property type="entry name" value="FN3"/>
    <property type="match status" value="1"/>
</dbReference>
<reference evidence="3 4" key="1">
    <citation type="submission" date="2023-10" db="EMBL/GenBank/DDBJ databases">
        <authorList>
            <person name="Maclean D."/>
            <person name="Macfadyen A."/>
        </authorList>
    </citation>
    <scope>NUCLEOTIDE SEQUENCE [LARGE SCALE GENOMIC DNA]</scope>
</reference>
<evidence type="ECO:0000313" key="4">
    <source>
        <dbReference type="Proteomes" id="UP001314263"/>
    </source>
</evidence>
<dbReference type="InterPro" id="IPR003961">
    <property type="entry name" value="FN3_dom"/>
</dbReference>
<comment type="caution">
    <text evidence="3">The sequence shown here is derived from an EMBL/GenBank/DDBJ whole genome shotgun (WGS) entry which is preliminary data.</text>
</comment>
<gene>
    <name evidence="3" type="ORF">CVIRNUC_000663</name>
</gene>
<dbReference type="Proteomes" id="UP001314263">
    <property type="component" value="Unassembled WGS sequence"/>
</dbReference>
<dbReference type="PROSITE" id="PS50853">
    <property type="entry name" value="FN3"/>
    <property type="match status" value="1"/>
</dbReference>
<proteinExistence type="predicted"/>
<sequence>MSDQLEAKQGAAAKDADDPSQTTEKVEELPKPVPGFEAAQAPKLIAVDTTSISLQWQSVAQLPADEAAQAYSRSLGDDVVLPNCDVEYCLQTRQMGPRESKADLSIPNVTWQNCYRGKDTFTQVRNLRPGRRYAYRIVIKPDVVPPWADPPEQPPSAAEIYETPATVPMPPKPIKCTRRERAAFELRWFEPGETGGRPIQEYTAQMRPPPADAAGQHPNLEGFVEIYRGRENRHRQKNLAHATEYEFRLKASPSSTLRILIAQNSLKQSRGAYL</sequence>
<dbReference type="SMART" id="SM00060">
    <property type="entry name" value="FN3"/>
    <property type="match status" value="2"/>
</dbReference>
<dbReference type="InterPro" id="IPR013783">
    <property type="entry name" value="Ig-like_fold"/>
</dbReference>
<dbReference type="AlphaFoldDB" id="A0AAV1HQW8"/>
<evidence type="ECO:0000256" key="1">
    <source>
        <dbReference type="SAM" id="MobiDB-lite"/>
    </source>
</evidence>
<dbReference type="InterPro" id="IPR036116">
    <property type="entry name" value="FN3_sf"/>
</dbReference>
<keyword evidence="4" id="KW-1185">Reference proteome</keyword>
<dbReference type="Gene3D" id="2.60.40.10">
    <property type="entry name" value="Immunoglobulins"/>
    <property type="match status" value="2"/>
</dbReference>
<protein>
    <recommendedName>
        <fullName evidence="2">Fibronectin type-III domain-containing protein</fullName>
    </recommendedName>
</protein>
<dbReference type="EMBL" id="CAUYUE010000001">
    <property type="protein sequence ID" value="CAK0735929.1"/>
    <property type="molecule type" value="Genomic_DNA"/>
</dbReference>
<accession>A0AAV1HQW8</accession>
<evidence type="ECO:0000313" key="3">
    <source>
        <dbReference type="EMBL" id="CAK0735929.1"/>
    </source>
</evidence>
<dbReference type="SUPFAM" id="SSF49265">
    <property type="entry name" value="Fibronectin type III"/>
    <property type="match status" value="1"/>
</dbReference>
<organism evidence="3 4">
    <name type="scientific">Coccomyxa viridis</name>
    <dbReference type="NCBI Taxonomy" id="1274662"/>
    <lineage>
        <taxon>Eukaryota</taxon>
        <taxon>Viridiplantae</taxon>
        <taxon>Chlorophyta</taxon>
        <taxon>core chlorophytes</taxon>
        <taxon>Trebouxiophyceae</taxon>
        <taxon>Trebouxiophyceae incertae sedis</taxon>
        <taxon>Coccomyxaceae</taxon>
        <taxon>Coccomyxa</taxon>
    </lineage>
</organism>
<evidence type="ECO:0000259" key="2">
    <source>
        <dbReference type="PROSITE" id="PS50853"/>
    </source>
</evidence>
<feature type="region of interest" description="Disordered" evidence="1">
    <location>
        <begin position="1"/>
        <end position="34"/>
    </location>
</feature>